<dbReference type="InterPro" id="IPR001623">
    <property type="entry name" value="DnaJ_domain"/>
</dbReference>
<name>A0AAV1E3W4_OLDCO</name>
<dbReference type="Gene3D" id="1.10.287.110">
    <property type="entry name" value="DnaJ domain"/>
    <property type="match status" value="1"/>
</dbReference>
<protein>
    <submittedName>
        <fullName evidence="2">OLC1v1014406C1</fullName>
    </submittedName>
</protein>
<dbReference type="Pfam" id="PF00226">
    <property type="entry name" value="DnaJ"/>
    <property type="match status" value="1"/>
</dbReference>
<dbReference type="AlphaFoldDB" id="A0AAV1E3W4"/>
<dbReference type="PANTHER" id="PTHR47374">
    <property type="entry name" value="ENDOSOME ANTIGEN-LIKE PROTEIN, PUTATIVE (DUF3444)-RELATED"/>
    <property type="match status" value="1"/>
</dbReference>
<dbReference type="Pfam" id="PF11926">
    <property type="entry name" value="DUF3444"/>
    <property type="match status" value="2"/>
</dbReference>
<evidence type="ECO:0000313" key="3">
    <source>
        <dbReference type="Proteomes" id="UP001161247"/>
    </source>
</evidence>
<gene>
    <name evidence="2" type="ORF">OLC1_LOCUS20686</name>
</gene>
<dbReference type="PROSITE" id="PS50076">
    <property type="entry name" value="DNAJ_2"/>
    <property type="match status" value="1"/>
</dbReference>
<accession>A0AAV1E3W4</accession>
<evidence type="ECO:0000259" key="1">
    <source>
        <dbReference type="PROSITE" id="PS50076"/>
    </source>
</evidence>
<organism evidence="2 3">
    <name type="scientific">Oldenlandia corymbosa var. corymbosa</name>
    <dbReference type="NCBI Taxonomy" id="529605"/>
    <lineage>
        <taxon>Eukaryota</taxon>
        <taxon>Viridiplantae</taxon>
        <taxon>Streptophyta</taxon>
        <taxon>Embryophyta</taxon>
        <taxon>Tracheophyta</taxon>
        <taxon>Spermatophyta</taxon>
        <taxon>Magnoliopsida</taxon>
        <taxon>eudicotyledons</taxon>
        <taxon>Gunneridae</taxon>
        <taxon>Pentapetalae</taxon>
        <taxon>asterids</taxon>
        <taxon>lamiids</taxon>
        <taxon>Gentianales</taxon>
        <taxon>Rubiaceae</taxon>
        <taxon>Rubioideae</taxon>
        <taxon>Spermacoceae</taxon>
        <taxon>Hedyotis-Oldenlandia complex</taxon>
        <taxon>Oldenlandia</taxon>
    </lineage>
</organism>
<evidence type="ECO:0000313" key="2">
    <source>
        <dbReference type="EMBL" id="CAI9113740.1"/>
    </source>
</evidence>
<dbReference type="InterPro" id="IPR024593">
    <property type="entry name" value="DUF3444"/>
</dbReference>
<keyword evidence="3" id="KW-1185">Reference proteome</keyword>
<dbReference type="InterPro" id="IPR036869">
    <property type="entry name" value="J_dom_sf"/>
</dbReference>
<dbReference type="SUPFAM" id="SSF46565">
    <property type="entry name" value="Chaperone J-domain"/>
    <property type="match status" value="1"/>
</dbReference>
<dbReference type="EMBL" id="OX459124">
    <property type="protein sequence ID" value="CAI9113740.1"/>
    <property type="molecule type" value="Genomic_DNA"/>
</dbReference>
<reference evidence="2" key="1">
    <citation type="submission" date="2023-03" db="EMBL/GenBank/DDBJ databases">
        <authorList>
            <person name="Julca I."/>
        </authorList>
    </citation>
    <scope>NUCLEOTIDE SEQUENCE</scope>
</reference>
<feature type="domain" description="J" evidence="1">
    <location>
        <begin position="72"/>
        <end position="136"/>
    </location>
</feature>
<proteinExistence type="predicted"/>
<dbReference type="PANTHER" id="PTHR47374:SF10">
    <property type="entry name" value="HEAT SHOCK N-TERMINAL DOMAIN-CONTAINING PROTEIN, PUTATIVE-RELATED"/>
    <property type="match status" value="1"/>
</dbReference>
<sequence>MAPGVGFYDRKFEALRQKDEAEEMIKIGDYAGARNKLLKSQEFFHLDHIVSMQSVCDILSAYINHIPGCDIDYYRILRLNASSTTQDINLQYNKFVTLLQPIKGSFPGTELALQFVEKAFSVLSNDVDRADFDSRRMKAWSLPDDCIETVGKRGDLSLEMNHHHGLSSKAIVLCPTADNVVSEVDMDIEVIDVDNPPTINQLKNASKADPLSVKKVVKNQDFYNFDDDRKIEEMEEGQIWATRYQSNDREYCRYAQILTISITGVTVMRLKPVPVSDRQRRWCEAGLPVACGSFSLDAAADSGTMMISPVELSHKCNWQPALTPEQFSIYPRKGEVWAVYEDWNLEIWSNNPGATKSCRYKLVEVLSDLSKETGLGCACLEKVQGFRSIFRRQQSCIINVSPSMLYSLSHRIPAIRLTGKEIDGVDSTMLELDLVAVPSDMITQADVRRELKDMISAAAKSHSVAISKTKNSESSNLVNLEASSSHVNAFRVFGNPKLLNDISTGQVWATYWGKHSMPRRYVLIQEVVSRTQLRVAILEPEPTRALEFGWKRRNLPITCGKFRAGRSTLNLEKLQLSHSVRFEKYMSVYKIDPAKGEIWAMYENWNCKWEVSDLEKSQYWIVEILSEFSEESKRIMVARLKEVEGCLTFFQRLQSDGFSLISEIPKTEILRFSHRISFCKVPGISDHGIPENAYHLEPTDLPPKRSKLI</sequence>
<dbReference type="Proteomes" id="UP001161247">
    <property type="component" value="Chromosome 7"/>
</dbReference>